<dbReference type="GO" id="GO:0015979">
    <property type="term" value="P:photosynthesis"/>
    <property type="evidence" value="ECO:0007669"/>
    <property type="project" value="UniProtKB-KW"/>
</dbReference>
<dbReference type="SUPFAM" id="SSF48613">
    <property type="entry name" value="Heme oxygenase-like"/>
    <property type="match status" value="1"/>
</dbReference>
<dbReference type="EMBL" id="JALJOR010000001">
    <property type="protein sequence ID" value="KAK9828681.1"/>
    <property type="molecule type" value="Genomic_DNA"/>
</dbReference>
<name>A0AAW1R5J8_9CHLO</name>
<dbReference type="InterPro" id="IPR016053">
    <property type="entry name" value="Haem_Oase-like"/>
</dbReference>
<accession>A0AAW1R5J8</accession>
<dbReference type="EC" id="1.14.14.18" evidence="3"/>
<evidence type="ECO:0000256" key="2">
    <source>
        <dbReference type="ARBA" id="ARBA00006134"/>
    </source>
</evidence>
<dbReference type="GO" id="GO:0006788">
    <property type="term" value="P:heme oxidation"/>
    <property type="evidence" value="ECO:0007669"/>
    <property type="project" value="InterPro"/>
</dbReference>
<evidence type="ECO:0000256" key="4">
    <source>
        <dbReference type="ARBA" id="ARBA00022528"/>
    </source>
</evidence>
<gene>
    <name evidence="12" type="ORF">WJX72_001504</name>
</gene>
<reference evidence="12 13" key="1">
    <citation type="journal article" date="2024" name="Nat. Commun.">
        <title>Phylogenomics reveals the evolutionary origins of lichenization in chlorophyte algae.</title>
        <authorList>
            <person name="Puginier C."/>
            <person name="Libourel C."/>
            <person name="Otte J."/>
            <person name="Skaloud P."/>
            <person name="Haon M."/>
            <person name="Grisel S."/>
            <person name="Petersen M."/>
            <person name="Berrin J.G."/>
            <person name="Delaux P.M."/>
            <person name="Dal Grande F."/>
            <person name="Keller J."/>
        </authorList>
    </citation>
    <scope>NUCLEOTIDE SEQUENCE [LARGE SCALE GENOMIC DNA]</scope>
    <source>
        <strain evidence="12 13">SAG 2043</strain>
    </source>
</reference>
<dbReference type="CDD" id="cd19165">
    <property type="entry name" value="HemeO"/>
    <property type="match status" value="1"/>
</dbReference>
<evidence type="ECO:0000313" key="12">
    <source>
        <dbReference type="EMBL" id="KAK9828681.1"/>
    </source>
</evidence>
<organism evidence="12 13">
    <name type="scientific">[Myrmecia] bisecta</name>
    <dbReference type="NCBI Taxonomy" id="41462"/>
    <lineage>
        <taxon>Eukaryota</taxon>
        <taxon>Viridiplantae</taxon>
        <taxon>Chlorophyta</taxon>
        <taxon>core chlorophytes</taxon>
        <taxon>Trebouxiophyceae</taxon>
        <taxon>Trebouxiales</taxon>
        <taxon>Trebouxiaceae</taxon>
        <taxon>Myrmecia</taxon>
    </lineage>
</organism>
<dbReference type="Proteomes" id="UP001489004">
    <property type="component" value="Unassembled WGS sequence"/>
</dbReference>
<dbReference type="PANTHER" id="PTHR35703">
    <property type="entry name" value="HEME OXYGENASE 1, CHLOROPLASTIC-RELATED"/>
    <property type="match status" value="1"/>
</dbReference>
<evidence type="ECO:0000313" key="13">
    <source>
        <dbReference type="Proteomes" id="UP001489004"/>
    </source>
</evidence>
<evidence type="ECO:0000256" key="6">
    <source>
        <dbReference type="ARBA" id="ARBA00022617"/>
    </source>
</evidence>
<dbReference type="Pfam" id="PF01126">
    <property type="entry name" value="Heme_oxygenase"/>
    <property type="match status" value="1"/>
</dbReference>
<dbReference type="PANTHER" id="PTHR35703:SF2">
    <property type="entry name" value="HEME OXYGENASE 1, CHLOROPLASTIC-RELATED"/>
    <property type="match status" value="1"/>
</dbReference>
<dbReference type="GO" id="GO:0004392">
    <property type="term" value="F:heme oxygenase (decyclizing) activity"/>
    <property type="evidence" value="ECO:0007669"/>
    <property type="project" value="UniProtKB-EC"/>
</dbReference>
<proteinExistence type="inferred from homology"/>
<comment type="subcellular location">
    <subcellularLocation>
        <location evidence="1">Plastid</location>
        <location evidence="1">Chloroplast</location>
    </subcellularLocation>
</comment>
<dbReference type="GO" id="GO:0046872">
    <property type="term" value="F:metal ion binding"/>
    <property type="evidence" value="ECO:0007669"/>
    <property type="project" value="UniProtKB-KW"/>
</dbReference>
<dbReference type="InterPro" id="IPR016951">
    <property type="entry name" value="Haem_Oase_decyc_pln"/>
</dbReference>
<keyword evidence="8" id="KW-0479">Metal-binding</keyword>
<dbReference type="InterPro" id="IPR016084">
    <property type="entry name" value="Haem_Oase-like_multi-hlx"/>
</dbReference>
<dbReference type="Gene3D" id="1.20.910.10">
    <property type="entry name" value="Heme oxygenase-like"/>
    <property type="match status" value="1"/>
</dbReference>
<keyword evidence="13" id="KW-1185">Reference proteome</keyword>
<evidence type="ECO:0000256" key="1">
    <source>
        <dbReference type="ARBA" id="ARBA00004229"/>
    </source>
</evidence>
<keyword evidence="4" id="KW-0150">Chloroplast</keyword>
<keyword evidence="7" id="KW-0934">Plastid</keyword>
<dbReference type="GO" id="GO:0009507">
    <property type="term" value="C:chloroplast"/>
    <property type="evidence" value="ECO:0007669"/>
    <property type="project" value="UniProtKB-SubCell"/>
</dbReference>
<comment type="similarity">
    <text evidence="2">Belongs to the heme oxygenase family.</text>
</comment>
<keyword evidence="11" id="KW-0408">Iron</keyword>
<keyword evidence="9" id="KW-0809">Transit peptide</keyword>
<keyword evidence="6" id="KW-0349">Heme</keyword>
<keyword evidence="10" id="KW-0560">Oxidoreductase</keyword>
<evidence type="ECO:0000256" key="9">
    <source>
        <dbReference type="ARBA" id="ARBA00022946"/>
    </source>
</evidence>
<dbReference type="AlphaFoldDB" id="A0AAW1R5J8"/>
<evidence type="ECO:0000256" key="7">
    <source>
        <dbReference type="ARBA" id="ARBA00022640"/>
    </source>
</evidence>
<evidence type="ECO:0000256" key="3">
    <source>
        <dbReference type="ARBA" id="ARBA00012360"/>
    </source>
</evidence>
<keyword evidence="5" id="KW-0602">Photosynthesis</keyword>
<dbReference type="InterPro" id="IPR002051">
    <property type="entry name" value="Haem_Oase"/>
</dbReference>
<comment type="caution">
    <text evidence="12">The sequence shown here is derived from an EMBL/GenBank/DDBJ whole genome shotgun (WGS) entry which is preliminary data.</text>
</comment>
<evidence type="ECO:0000256" key="8">
    <source>
        <dbReference type="ARBA" id="ARBA00022723"/>
    </source>
</evidence>
<sequence length="232" mass="26281">MWPQAHGHGVVSEKPKPGEKKGFVEEMRFVAMRLHTKDQAPKEGGQKPAEVPFQKWQPTREGYLRFLAESKAVYDTLEQIVADADHPDYARFQNTGLERAAALAKDIAWFQSEFGLSPPELQEDGPGRTYARLLQQLAKDDPQAFICHFYNIYFAHTAGGRMIGTKVASMILDNKQLAFYQYEGDFRQYLEAVKGDLNAVADGWTREQKDHCLQETEKSFSYSGGLLRTITA</sequence>
<evidence type="ECO:0000256" key="5">
    <source>
        <dbReference type="ARBA" id="ARBA00022531"/>
    </source>
</evidence>
<protein>
    <recommendedName>
        <fullName evidence="3">heme oxygenase (biliverdin-producing)</fullName>
        <ecNumber evidence="3">1.14.14.18</ecNumber>
    </recommendedName>
</protein>
<evidence type="ECO:0000256" key="11">
    <source>
        <dbReference type="ARBA" id="ARBA00023004"/>
    </source>
</evidence>
<evidence type="ECO:0000256" key="10">
    <source>
        <dbReference type="ARBA" id="ARBA00023002"/>
    </source>
</evidence>